<dbReference type="Gene3D" id="3.30.465.10">
    <property type="match status" value="1"/>
</dbReference>
<comment type="cofactor">
    <cofactor evidence="1">
        <name>FAD</name>
        <dbReference type="ChEBI" id="CHEBI:57692"/>
    </cofactor>
</comment>
<dbReference type="InterPro" id="IPR036318">
    <property type="entry name" value="FAD-bd_PCMH-like_sf"/>
</dbReference>
<dbReference type="InterPro" id="IPR016164">
    <property type="entry name" value="FAD-linked_Oxase-like_C"/>
</dbReference>
<sequence>MTTTTNVHGTMLRPGDDGYDETRKVWNAAIDHRPAVIARCSSPADVAAALEYGQVNGLEIGVRGGGHNYGGAAVPEDGLMIDLRGLDQVVVDPATRRARCGGGATQAQLDAAAQAHGLAVTGGTISHTGVGGLTLGGGMGWLTRAHGLTIDNLVSAEIVLPDGRCVRACADEHPDLLWAVKGGGGNFGVVTEFELQLHPVGPMVHLGILLWDAEHAGEGLRVARDVANGLPRDAGAIIVALNAPPAPFIPQEHHFALCVGLFVVGLSSADAHATLLAPARAVPPMVDFTTELPYCALQQLLDEAAPYGAAHAYNRALYLDDLTDAAIDVLAERLPRKASPMSLIPIFSLGGAFADVPDDATAFGGRRSARFAVNMDAIGPDADTMAADRQWVQELWTALLPHAGGPGSYVNFMTEYEQDRVRAAYGTAKYDRLAAIKAVYDPDNVLHRNANIVPMR</sequence>
<dbReference type="PANTHER" id="PTHR42973">
    <property type="entry name" value="BINDING OXIDOREDUCTASE, PUTATIVE (AFU_ORTHOLOGUE AFUA_1G17690)-RELATED"/>
    <property type="match status" value="1"/>
</dbReference>
<gene>
    <name evidence="7" type="ORF">SAMN05443637_12132</name>
</gene>
<dbReference type="GO" id="GO:0071949">
    <property type="term" value="F:FAD binding"/>
    <property type="evidence" value="ECO:0007669"/>
    <property type="project" value="InterPro"/>
</dbReference>
<dbReference type="InterPro" id="IPR050416">
    <property type="entry name" value="FAD-linked_Oxidoreductase"/>
</dbReference>
<organism evidence="7 8">
    <name type="scientific">Pseudonocardia thermophila</name>
    <dbReference type="NCBI Taxonomy" id="1848"/>
    <lineage>
        <taxon>Bacteria</taxon>
        <taxon>Bacillati</taxon>
        <taxon>Actinomycetota</taxon>
        <taxon>Actinomycetes</taxon>
        <taxon>Pseudonocardiales</taxon>
        <taxon>Pseudonocardiaceae</taxon>
        <taxon>Pseudonocardia</taxon>
    </lineage>
</organism>
<keyword evidence="3" id="KW-0285">Flavoprotein</keyword>
<evidence type="ECO:0000313" key="7">
    <source>
        <dbReference type="EMBL" id="SHL21100.1"/>
    </source>
</evidence>
<evidence type="ECO:0000259" key="6">
    <source>
        <dbReference type="PROSITE" id="PS51387"/>
    </source>
</evidence>
<evidence type="ECO:0000313" key="8">
    <source>
        <dbReference type="Proteomes" id="UP000184363"/>
    </source>
</evidence>
<reference evidence="7 8" key="1">
    <citation type="submission" date="2016-11" db="EMBL/GenBank/DDBJ databases">
        <authorList>
            <person name="Jaros S."/>
            <person name="Januszkiewicz K."/>
            <person name="Wedrychowicz H."/>
        </authorList>
    </citation>
    <scope>NUCLEOTIDE SEQUENCE [LARGE SCALE GENOMIC DNA]</scope>
    <source>
        <strain evidence="7 8">DSM 43832</strain>
    </source>
</reference>
<dbReference type="EMBL" id="FRAP01000021">
    <property type="protein sequence ID" value="SHL21100.1"/>
    <property type="molecule type" value="Genomic_DNA"/>
</dbReference>
<keyword evidence="4" id="KW-0274">FAD</keyword>
<evidence type="ECO:0000256" key="4">
    <source>
        <dbReference type="ARBA" id="ARBA00022827"/>
    </source>
</evidence>
<dbReference type="PROSITE" id="PS51387">
    <property type="entry name" value="FAD_PCMH"/>
    <property type="match status" value="1"/>
</dbReference>
<dbReference type="Gene3D" id="3.30.43.10">
    <property type="entry name" value="Uridine Diphospho-n-acetylenolpyruvylglucosamine Reductase, domain 2"/>
    <property type="match status" value="1"/>
</dbReference>
<proteinExistence type="inferred from homology"/>
<dbReference type="RefSeq" id="WP_073459554.1">
    <property type="nucleotide sequence ID" value="NZ_CALGVN010000049.1"/>
</dbReference>
<dbReference type="InterPro" id="IPR006093">
    <property type="entry name" value="Oxy_OxRdtase_FAD_BS"/>
</dbReference>
<comment type="similarity">
    <text evidence="2">Belongs to the oxygen-dependent FAD-linked oxidoreductase family.</text>
</comment>
<protein>
    <submittedName>
        <fullName evidence="7">FAD/FMN-containing dehydrogenase</fullName>
    </submittedName>
</protein>
<evidence type="ECO:0000256" key="3">
    <source>
        <dbReference type="ARBA" id="ARBA00022630"/>
    </source>
</evidence>
<dbReference type="Pfam" id="PF08031">
    <property type="entry name" value="BBE"/>
    <property type="match status" value="1"/>
</dbReference>
<dbReference type="InterPro" id="IPR016166">
    <property type="entry name" value="FAD-bd_PCMH"/>
</dbReference>
<accession>A0A1M6YSI8</accession>
<dbReference type="InterPro" id="IPR012951">
    <property type="entry name" value="BBE"/>
</dbReference>
<dbReference type="InterPro" id="IPR016169">
    <property type="entry name" value="FAD-bd_PCMH_sub2"/>
</dbReference>
<name>A0A1M6YSI8_PSETH</name>
<dbReference type="AlphaFoldDB" id="A0A1M6YSI8"/>
<dbReference type="Pfam" id="PF01565">
    <property type="entry name" value="FAD_binding_4"/>
    <property type="match status" value="1"/>
</dbReference>
<feature type="domain" description="FAD-binding PCMH-type" evidence="6">
    <location>
        <begin position="30"/>
        <end position="200"/>
    </location>
</feature>
<keyword evidence="5" id="KW-0560">Oxidoreductase</keyword>
<keyword evidence="8" id="KW-1185">Reference proteome</keyword>
<dbReference type="InterPro" id="IPR016167">
    <property type="entry name" value="FAD-bd_PCMH_sub1"/>
</dbReference>
<evidence type="ECO:0000256" key="2">
    <source>
        <dbReference type="ARBA" id="ARBA00005466"/>
    </source>
</evidence>
<evidence type="ECO:0000256" key="5">
    <source>
        <dbReference type="ARBA" id="ARBA00023002"/>
    </source>
</evidence>
<dbReference type="InterPro" id="IPR006094">
    <property type="entry name" value="Oxid_FAD_bind_N"/>
</dbReference>
<evidence type="ECO:0000256" key="1">
    <source>
        <dbReference type="ARBA" id="ARBA00001974"/>
    </source>
</evidence>
<dbReference type="Gene3D" id="3.40.462.20">
    <property type="match status" value="1"/>
</dbReference>
<dbReference type="SUPFAM" id="SSF56176">
    <property type="entry name" value="FAD-binding/transporter-associated domain-like"/>
    <property type="match status" value="1"/>
</dbReference>
<dbReference type="PANTHER" id="PTHR42973:SF39">
    <property type="entry name" value="FAD-BINDING PCMH-TYPE DOMAIN-CONTAINING PROTEIN"/>
    <property type="match status" value="1"/>
</dbReference>
<dbReference type="PROSITE" id="PS00862">
    <property type="entry name" value="OX2_COVAL_FAD"/>
    <property type="match status" value="1"/>
</dbReference>
<dbReference type="OrthoDB" id="9775082at2"/>
<dbReference type="STRING" id="1848.SAMN05443637_12132"/>
<dbReference type="GO" id="GO:0016491">
    <property type="term" value="F:oxidoreductase activity"/>
    <property type="evidence" value="ECO:0007669"/>
    <property type="project" value="UniProtKB-KW"/>
</dbReference>
<dbReference type="SUPFAM" id="SSF55103">
    <property type="entry name" value="FAD-linked oxidases, C-terminal domain"/>
    <property type="match status" value="1"/>
</dbReference>
<dbReference type="Proteomes" id="UP000184363">
    <property type="component" value="Unassembled WGS sequence"/>
</dbReference>